<dbReference type="Proteomes" id="UP000002282">
    <property type="component" value="Chromosome 3L"/>
</dbReference>
<dbReference type="KEGG" id="dya:Dyak_GE28578"/>
<reference evidence="1 2" key="1">
    <citation type="journal article" date="2007" name="Nature">
        <title>Evolution of genes and genomes on the Drosophila phylogeny.</title>
        <authorList>
            <consortium name="Drosophila 12 Genomes Consortium"/>
            <person name="Clark A.G."/>
            <person name="Eisen M.B."/>
            <person name="Smith D.R."/>
            <person name="Bergman C.M."/>
            <person name="Oliver B."/>
            <person name="Markow T.A."/>
            <person name="Kaufman T.C."/>
            <person name="Kellis M."/>
            <person name="Gelbart W."/>
            <person name="Iyer V.N."/>
            <person name="Pollard D.A."/>
            <person name="Sackton T.B."/>
            <person name="Larracuente A.M."/>
            <person name="Singh N.D."/>
            <person name="Abad J.P."/>
            <person name="Abt D.N."/>
            <person name="Adryan B."/>
            <person name="Aguade M."/>
            <person name="Akashi H."/>
            <person name="Anderson W.W."/>
            <person name="Aquadro C.F."/>
            <person name="Ardell D.H."/>
            <person name="Arguello R."/>
            <person name="Artieri C.G."/>
            <person name="Barbash D.A."/>
            <person name="Barker D."/>
            <person name="Barsanti P."/>
            <person name="Batterham P."/>
            <person name="Batzoglou S."/>
            <person name="Begun D."/>
            <person name="Bhutkar A."/>
            <person name="Blanco E."/>
            <person name="Bosak S.A."/>
            <person name="Bradley R.K."/>
            <person name="Brand A.D."/>
            <person name="Brent M.R."/>
            <person name="Brooks A.N."/>
            <person name="Brown R.H."/>
            <person name="Butlin R.K."/>
            <person name="Caggese C."/>
            <person name="Calvi B.R."/>
            <person name="Bernardo de Carvalho A."/>
            <person name="Caspi A."/>
            <person name="Castrezana S."/>
            <person name="Celniker S.E."/>
            <person name="Chang J.L."/>
            <person name="Chapple C."/>
            <person name="Chatterji S."/>
            <person name="Chinwalla A."/>
            <person name="Civetta A."/>
            <person name="Clifton S.W."/>
            <person name="Comeron J.M."/>
            <person name="Costello J.C."/>
            <person name="Coyne J.A."/>
            <person name="Daub J."/>
            <person name="David R.G."/>
            <person name="Delcher A.L."/>
            <person name="Delehaunty K."/>
            <person name="Do C.B."/>
            <person name="Ebling H."/>
            <person name="Edwards K."/>
            <person name="Eickbush T."/>
            <person name="Evans J.D."/>
            <person name="Filipski A."/>
            <person name="Findeiss S."/>
            <person name="Freyhult E."/>
            <person name="Fulton L."/>
            <person name="Fulton R."/>
            <person name="Garcia A.C."/>
            <person name="Gardiner A."/>
            <person name="Garfield D.A."/>
            <person name="Garvin B.E."/>
            <person name="Gibson G."/>
            <person name="Gilbert D."/>
            <person name="Gnerre S."/>
            <person name="Godfrey J."/>
            <person name="Good R."/>
            <person name="Gotea V."/>
            <person name="Gravely B."/>
            <person name="Greenberg A.J."/>
            <person name="Griffiths-Jones S."/>
            <person name="Gross S."/>
            <person name="Guigo R."/>
            <person name="Gustafson E.A."/>
            <person name="Haerty W."/>
            <person name="Hahn M.W."/>
            <person name="Halligan D.L."/>
            <person name="Halpern A.L."/>
            <person name="Halter G.M."/>
            <person name="Han M.V."/>
            <person name="Heger A."/>
            <person name="Hillier L."/>
            <person name="Hinrichs A.S."/>
            <person name="Holmes I."/>
            <person name="Hoskins R.A."/>
            <person name="Hubisz M.J."/>
            <person name="Hultmark D."/>
            <person name="Huntley M.A."/>
            <person name="Jaffe D.B."/>
            <person name="Jagadeeshan S."/>
            <person name="Jeck W.R."/>
            <person name="Johnson J."/>
            <person name="Jones C.D."/>
            <person name="Jordan W.C."/>
            <person name="Karpen G.H."/>
            <person name="Kataoka E."/>
            <person name="Keightley P.D."/>
            <person name="Kheradpour P."/>
            <person name="Kirkness E.F."/>
            <person name="Koerich L.B."/>
            <person name="Kristiansen K."/>
            <person name="Kudrna D."/>
            <person name="Kulathinal R.J."/>
            <person name="Kumar S."/>
            <person name="Kwok R."/>
            <person name="Lander E."/>
            <person name="Langley C.H."/>
            <person name="Lapoint R."/>
            <person name="Lazzaro B.P."/>
            <person name="Lee S.J."/>
            <person name="Levesque L."/>
            <person name="Li R."/>
            <person name="Lin C.F."/>
            <person name="Lin M.F."/>
            <person name="Lindblad-Toh K."/>
            <person name="Llopart A."/>
            <person name="Long M."/>
            <person name="Low L."/>
            <person name="Lozovsky E."/>
            <person name="Lu J."/>
            <person name="Luo M."/>
            <person name="Machado C.A."/>
            <person name="Makalowski W."/>
            <person name="Marzo M."/>
            <person name="Matsuda M."/>
            <person name="Matzkin L."/>
            <person name="McAllister B."/>
            <person name="McBride C.S."/>
            <person name="McKernan B."/>
            <person name="McKernan K."/>
            <person name="Mendez-Lago M."/>
            <person name="Minx P."/>
            <person name="Mollenhauer M.U."/>
            <person name="Montooth K."/>
            <person name="Mount S.M."/>
            <person name="Mu X."/>
            <person name="Myers E."/>
            <person name="Negre B."/>
            <person name="Newfeld S."/>
            <person name="Nielsen R."/>
            <person name="Noor M.A."/>
            <person name="O'Grady P."/>
            <person name="Pachter L."/>
            <person name="Papaceit M."/>
            <person name="Parisi M.J."/>
            <person name="Parisi M."/>
            <person name="Parts L."/>
            <person name="Pedersen J.S."/>
            <person name="Pesole G."/>
            <person name="Phillippy A.M."/>
            <person name="Ponting C.P."/>
            <person name="Pop M."/>
            <person name="Porcelli D."/>
            <person name="Powell J.R."/>
            <person name="Prohaska S."/>
            <person name="Pruitt K."/>
            <person name="Puig M."/>
            <person name="Quesneville H."/>
            <person name="Ram K.R."/>
            <person name="Rand D."/>
            <person name="Rasmussen M.D."/>
            <person name="Reed L.K."/>
            <person name="Reenan R."/>
            <person name="Reily A."/>
            <person name="Remington K.A."/>
            <person name="Rieger T.T."/>
            <person name="Ritchie M.G."/>
            <person name="Robin C."/>
            <person name="Rogers Y.H."/>
            <person name="Rohde C."/>
            <person name="Rozas J."/>
            <person name="Rubenfield M.J."/>
            <person name="Ruiz A."/>
            <person name="Russo S."/>
            <person name="Salzberg S.L."/>
            <person name="Sanchez-Gracia A."/>
            <person name="Saranga D.J."/>
            <person name="Sato H."/>
            <person name="Schaeffer S.W."/>
            <person name="Schatz M.C."/>
            <person name="Schlenke T."/>
            <person name="Schwartz R."/>
            <person name="Segarra C."/>
            <person name="Singh R.S."/>
            <person name="Sirot L."/>
            <person name="Sirota M."/>
            <person name="Sisneros N.B."/>
            <person name="Smith C.D."/>
            <person name="Smith T.F."/>
            <person name="Spieth J."/>
            <person name="Stage D.E."/>
            <person name="Stark A."/>
            <person name="Stephan W."/>
            <person name="Strausberg R.L."/>
            <person name="Strempel S."/>
            <person name="Sturgill D."/>
            <person name="Sutton G."/>
            <person name="Sutton G.G."/>
            <person name="Tao W."/>
            <person name="Teichmann S."/>
            <person name="Tobari Y.N."/>
            <person name="Tomimura Y."/>
            <person name="Tsolas J.M."/>
            <person name="Valente V.L."/>
            <person name="Venter E."/>
            <person name="Venter J.C."/>
            <person name="Vicario S."/>
            <person name="Vieira F.G."/>
            <person name="Vilella A.J."/>
            <person name="Villasante A."/>
            <person name="Walenz B."/>
            <person name="Wang J."/>
            <person name="Wasserman M."/>
            <person name="Watts T."/>
            <person name="Wilson D."/>
            <person name="Wilson R.K."/>
            <person name="Wing R.A."/>
            <person name="Wolfner M.F."/>
            <person name="Wong A."/>
            <person name="Wong G.K."/>
            <person name="Wu C.I."/>
            <person name="Wu G."/>
            <person name="Yamamoto D."/>
            <person name="Yang H.P."/>
            <person name="Yang S.P."/>
            <person name="Yorke J.A."/>
            <person name="Yoshida K."/>
            <person name="Zdobnov E."/>
            <person name="Zhang P."/>
            <person name="Zhang Y."/>
            <person name="Zimin A.V."/>
            <person name="Baldwin J."/>
            <person name="Abdouelleil A."/>
            <person name="Abdulkadir J."/>
            <person name="Abebe A."/>
            <person name="Abera B."/>
            <person name="Abreu J."/>
            <person name="Acer S.C."/>
            <person name="Aftuck L."/>
            <person name="Alexander A."/>
            <person name="An P."/>
            <person name="Anderson E."/>
            <person name="Anderson S."/>
            <person name="Arachi H."/>
            <person name="Azer M."/>
            <person name="Bachantsang P."/>
            <person name="Barry A."/>
            <person name="Bayul T."/>
            <person name="Berlin A."/>
            <person name="Bessette D."/>
            <person name="Bloom T."/>
            <person name="Blye J."/>
            <person name="Boguslavskiy L."/>
            <person name="Bonnet C."/>
            <person name="Boukhgalter B."/>
            <person name="Bourzgui I."/>
            <person name="Brown A."/>
            <person name="Cahill P."/>
            <person name="Channer S."/>
            <person name="Cheshatsang Y."/>
            <person name="Chuda L."/>
            <person name="Citroen M."/>
            <person name="Collymore A."/>
            <person name="Cooke P."/>
            <person name="Costello M."/>
            <person name="D'Aco K."/>
            <person name="Daza R."/>
            <person name="De Haan G."/>
            <person name="DeGray S."/>
            <person name="DeMaso C."/>
            <person name="Dhargay N."/>
            <person name="Dooley K."/>
            <person name="Dooley E."/>
            <person name="Doricent M."/>
            <person name="Dorje P."/>
            <person name="Dorjee K."/>
            <person name="Dupes A."/>
            <person name="Elong R."/>
            <person name="Falk J."/>
            <person name="Farina A."/>
            <person name="Faro S."/>
            <person name="Ferguson D."/>
            <person name="Fisher S."/>
            <person name="Foley C.D."/>
            <person name="Franke A."/>
            <person name="Friedrich D."/>
            <person name="Gadbois L."/>
            <person name="Gearin G."/>
            <person name="Gearin C.R."/>
            <person name="Giannoukos G."/>
            <person name="Goode T."/>
            <person name="Graham J."/>
            <person name="Grandbois E."/>
            <person name="Grewal S."/>
            <person name="Gyaltsen K."/>
            <person name="Hafez N."/>
            <person name="Hagos B."/>
            <person name="Hall J."/>
            <person name="Henson C."/>
            <person name="Hollinger A."/>
            <person name="Honan T."/>
            <person name="Huard M.D."/>
            <person name="Hughes L."/>
            <person name="Hurhula B."/>
            <person name="Husby M.E."/>
            <person name="Kamat A."/>
            <person name="Kanga B."/>
            <person name="Kashin S."/>
            <person name="Khazanovich D."/>
            <person name="Kisner P."/>
            <person name="Lance K."/>
            <person name="Lara M."/>
            <person name="Lee W."/>
            <person name="Lennon N."/>
            <person name="Letendre F."/>
            <person name="LeVine R."/>
            <person name="Lipovsky A."/>
            <person name="Liu X."/>
            <person name="Liu J."/>
            <person name="Liu S."/>
            <person name="Lokyitsang T."/>
            <person name="Lokyitsang Y."/>
            <person name="Lubonja R."/>
            <person name="Lui A."/>
            <person name="MacDonald P."/>
            <person name="Magnisalis V."/>
            <person name="Maru K."/>
            <person name="Matthews C."/>
            <person name="McCusker W."/>
            <person name="McDonough S."/>
            <person name="Mehta T."/>
            <person name="Meldrim J."/>
            <person name="Meneus L."/>
            <person name="Mihai O."/>
            <person name="Mihalev A."/>
            <person name="Mihova T."/>
            <person name="Mittelman R."/>
            <person name="Mlenga V."/>
            <person name="Montmayeur A."/>
            <person name="Mulrain L."/>
            <person name="Navidi A."/>
            <person name="Naylor J."/>
            <person name="Negash T."/>
            <person name="Nguyen T."/>
            <person name="Nguyen N."/>
            <person name="Nicol R."/>
            <person name="Norbu C."/>
            <person name="Norbu N."/>
            <person name="Novod N."/>
            <person name="O'Neill B."/>
            <person name="Osman S."/>
            <person name="Markiewicz E."/>
            <person name="Oyono O.L."/>
            <person name="Patti C."/>
            <person name="Phunkhang P."/>
            <person name="Pierre F."/>
            <person name="Priest M."/>
            <person name="Raghuraman S."/>
            <person name="Rege F."/>
            <person name="Reyes R."/>
            <person name="Rise C."/>
            <person name="Rogov P."/>
            <person name="Ross K."/>
            <person name="Ryan E."/>
            <person name="Settipalli S."/>
            <person name="Shea T."/>
            <person name="Sherpa N."/>
            <person name="Shi L."/>
            <person name="Shih D."/>
            <person name="Sparrow T."/>
            <person name="Spaulding J."/>
            <person name="Stalker J."/>
            <person name="Stange-Thomann N."/>
            <person name="Stavropoulos S."/>
            <person name="Stone C."/>
            <person name="Strader C."/>
            <person name="Tesfaye S."/>
            <person name="Thomson T."/>
            <person name="Thoulutsang Y."/>
            <person name="Thoulutsang D."/>
            <person name="Topham K."/>
            <person name="Topping I."/>
            <person name="Tsamla T."/>
            <person name="Vassiliev H."/>
            <person name="Vo A."/>
            <person name="Wangchuk T."/>
            <person name="Wangdi T."/>
            <person name="Weiand M."/>
            <person name="Wilkinson J."/>
            <person name="Wilson A."/>
            <person name="Yadav S."/>
            <person name="Young G."/>
            <person name="Yu Q."/>
            <person name="Zembek L."/>
            <person name="Zhong D."/>
            <person name="Zimmer A."/>
            <person name="Zwirko Z."/>
            <person name="Jaffe D.B."/>
            <person name="Alvarez P."/>
            <person name="Brockman W."/>
            <person name="Butler J."/>
            <person name="Chin C."/>
            <person name="Gnerre S."/>
            <person name="Grabherr M."/>
            <person name="Kleber M."/>
            <person name="Mauceli E."/>
            <person name="MacCallum I."/>
        </authorList>
    </citation>
    <scope>NUCLEOTIDE SEQUENCE [LARGE SCALE GENOMIC DNA]</scope>
    <source>
        <strain evidence="2">Tai18E2 / Tucson 14021-0261.01</strain>
    </source>
</reference>
<sequence>MNPQLKPDSSLLSSCIGKSIKIKKKEKFGAFSIDSILSTAEADLTLNSLSIDNANAISRKAKRAQRQDPNILTTILNLRLKVL</sequence>
<name>A0A0R1DZQ9_DROYA</name>
<gene>
    <name evidence="1" type="primary">Dyak\GE28578</name>
    <name evidence="1" type="synonym">GE28578</name>
    <name evidence="1" type="ORF">Dyak_GE28578</name>
</gene>
<evidence type="ECO:0000313" key="1">
    <source>
        <dbReference type="EMBL" id="KRK02536.1"/>
    </source>
</evidence>
<dbReference type="EMBL" id="CM000159">
    <property type="protein sequence ID" value="KRK02536.1"/>
    <property type="molecule type" value="Genomic_DNA"/>
</dbReference>
<accession>A0A0R1DZQ9</accession>
<keyword evidence="2" id="KW-1185">Reference proteome</keyword>
<organism evidence="1 2">
    <name type="scientific">Drosophila yakuba</name>
    <name type="common">Fruit fly</name>
    <dbReference type="NCBI Taxonomy" id="7245"/>
    <lineage>
        <taxon>Eukaryota</taxon>
        <taxon>Metazoa</taxon>
        <taxon>Ecdysozoa</taxon>
        <taxon>Arthropoda</taxon>
        <taxon>Hexapoda</taxon>
        <taxon>Insecta</taxon>
        <taxon>Pterygota</taxon>
        <taxon>Neoptera</taxon>
        <taxon>Endopterygota</taxon>
        <taxon>Diptera</taxon>
        <taxon>Brachycera</taxon>
        <taxon>Muscomorpha</taxon>
        <taxon>Ephydroidea</taxon>
        <taxon>Drosophilidae</taxon>
        <taxon>Drosophila</taxon>
        <taxon>Sophophora</taxon>
    </lineage>
</organism>
<dbReference type="AlphaFoldDB" id="A0A0R1DZQ9"/>
<reference evidence="1 2" key="2">
    <citation type="journal article" date="2007" name="PLoS Biol.">
        <title>Principles of genome evolution in the Drosophila melanogaster species group.</title>
        <authorList>
            <person name="Ranz J.M."/>
            <person name="Maurin D."/>
            <person name="Chan Y.S."/>
            <person name="von Grotthuss M."/>
            <person name="Hillier L.W."/>
            <person name="Roote J."/>
            <person name="Ashburner M."/>
            <person name="Bergman C.M."/>
        </authorList>
    </citation>
    <scope>NUCLEOTIDE SEQUENCE [LARGE SCALE GENOMIC DNA]</scope>
    <source>
        <strain evidence="2">Tai18E2 / Tucson 14021-0261.01</strain>
    </source>
</reference>
<proteinExistence type="predicted"/>
<evidence type="ECO:0000313" key="2">
    <source>
        <dbReference type="Proteomes" id="UP000002282"/>
    </source>
</evidence>
<protein>
    <submittedName>
        <fullName evidence="1">Uncharacterized protein, isoform D</fullName>
    </submittedName>
</protein>